<evidence type="ECO:0000256" key="6">
    <source>
        <dbReference type="ARBA" id="ARBA00022801"/>
    </source>
</evidence>
<evidence type="ECO:0000256" key="2">
    <source>
        <dbReference type="ARBA" id="ARBA00001946"/>
    </source>
</evidence>
<evidence type="ECO:0000313" key="13">
    <source>
        <dbReference type="Proteomes" id="UP000318833"/>
    </source>
</evidence>
<dbReference type="Pfam" id="PF00293">
    <property type="entry name" value="NUDIX"/>
    <property type="match status" value="1"/>
</dbReference>
<reference evidence="12 13" key="1">
    <citation type="submission" date="2019-07" db="EMBL/GenBank/DDBJ databases">
        <title>The draft genome sequence of Aquimarina algiphila M91.</title>
        <authorList>
            <person name="Meng X."/>
        </authorList>
    </citation>
    <scope>NUCLEOTIDE SEQUENCE [LARGE SCALE GENOMIC DNA]</scope>
    <source>
        <strain evidence="12 13">M91</strain>
    </source>
</reference>
<dbReference type="PROSITE" id="PS51462">
    <property type="entry name" value="NUDIX"/>
    <property type="match status" value="1"/>
</dbReference>
<dbReference type="Proteomes" id="UP000318833">
    <property type="component" value="Unassembled WGS sequence"/>
</dbReference>
<feature type="binding site" evidence="9">
    <location>
        <position position="82"/>
    </location>
    <ligand>
        <name>Mg(2+)</name>
        <dbReference type="ChEBI" id="CHEBI:18420"/>
        <label>1</label>
    </ligand>
</feature>
<keyword evidence="6 12" id="KW-0378">Hydrolase</keyword>
<dbReference type="AlphaFoldDB" id="A0A554VS16"/>
<protein>
    <recommendedName>
        <fullName evidence="5">GDP-mannose pyrophosphatase</fullName>
    </recommendedName>
    <alternativeName>
        <fullName evidence="7">GDP-mannose hydrolase</fullName>
    </alternativeName>
    <alternativeName>
        <fullName evidence="8">GDPMK</fullName>
    </alternativeName>
</protein>
<dbReference type="SUPFAM" id="SSF55811">
    <property type="entry name" value="Nudix"/>
    <property type="match status" value="1"/>
</dbReference>
<feature type="binding site" evidence="9">
    <location>
        <position position="102"/>
    </location>
    <ligand>
        <name>Mg(2+)</name>
        <dbReference type="ChEBI" id="CHEBI:18420"/>
        <label>1</label>
    </ligand>
</feature>
<feature type="short sequence motif" description="Nudix box" evidence="10">
    <location>
        <begin position="83"/>
        <end position="105"/>
    </location>
</feature>
<evidence type="ECO:0000256" key="8">
    <source>
        <dbReference type="ARBA" id="ARBA00032272"/>
    </source>
</evidence>
<evidence type="ECO:0000256" key="9">
    <source>
        <dbReference type="PIRSR" id="PIRSR604385-2"/>
    </source>
</evidence>
<dbReference type="NCBIfam" id="TIGR00052">
    <property type="entry name" value="nudix-type nucleoside diphosphatase, YffH/AdpP family"/>
    <property type="match status" value="1"/>
</dbReference>
<evidence type="ECO:0000256" key="7">
    <source>
        <dbReference type="ARBA" id="ARBA00032162"/>
    </source>
</evidence>
<dbReference type="InterPro" id="IPR020084">
    <property type="entry name" value="NUDIX_hydrolase_CS"/>
</dbReference>
<dbReference type="EMBL" id="VLNR01000001">
    <property type="protein sequence ID" value="TSE11467.1"/>
    <property type="molecule type" value="Genomic_DNA"/>
</dbReference>
<dbReference type="PANTHER" id="PTHR11839:SF18">
    <property type="entry name" value="NUDIX HYDROLASE DOMAIN-CONTAINING PROTEIN"/>
    <property type="match status" value="1"/>
</dbReference>
<dbReference type="OrthoDB" id="1523642at2"/>
<dbReference type="GO" id="GO:0046872">
    <property type="term" value="F:metal ion binding"/>
    <property type="evidence" value="ECO:0007669"/>
    <property type="project" value="UniProtKB-KW"/>
</dbReference>
<proteinExistence type="inferred from homology"/>
<dbReference type="InterPro" id="IPR004385">
    <property type="entry name" value="NDP_pyrophosphatase"/>
</dbReference>
<comment type="subunit">
    <text evidence="4">Homodimer.</text>
</comment>
<evidence type="ECO:0000259" key="11">
    <source>
        <dbReference type="PROSITE" id="PS51462"/>
    </source>
</evidence>
<dbReference type="PANTHER" id="PTHR11839">
    <property type="entry name" value="UDP/ADP-SUGAR PYROPHOSPHATASE"/>
    <property type="match status" value="1"/>
</dbReference>
<dbReference type="GO" id="GO:0019693">
    <property type="term" value="P:ribose phosphate metabolic process"/>
    <property type="evidence" value="ECO:0007669"/>
    <property type="project" value="TreeGrafter"/>
</dbReference>
<dbReference type="Gene3D" id="3.90.79.10">
    <property type="entry name" value="Nucleoside Triphosphate Pyrophosphohydrolase"/>
    <property type="match status" value="1"/>
</dbReference>
<dbReference type="PROSITE" id="PS00893">
    <property type="entry name" value="NUDIX_BOX"/>
    <property type="match status" value="1"/>
</dbReference>
<sequence length="192" mass="22322">MEYKILSEDLVYDGFLKIRKASVIHDRFNQNTPINYVREMMDKGDCVAVLLYEKDTDKVLFINQFRYPTIKNDNGWLLEIPAGGIEENEDAKDCAIREVEEETGYKVHKLEHISTFYATPGVSSERMYLYYGEVFERDQISKGGGVEEEDEDIQLCKISISEIKTLLESKIINDAKSIIALQWFMIHKTEKF</sequence>
<name>A0A554VS16_9FLAO</name>
<comment type="cofactor">
    <cofactor evidence="2 9">
        <name>Mg(2+)</name>
        <dbReference type="ChEBI" id="CHEBI:18420"/>
    </cofactor>
</comment>
<feature type="domain" description="Nudix hydrolase" evidence="11">
    <location>
        <begin position="42"/>
        <end position="180"/>
    </location>
</feature>
<organism evidence="12 13">
    <name type="scientific">Aquimarina algiphila</name>
    <dbReference type="NCBI Taxonomy" id="2047982"/>
    <lineage>
        <taxon>Bacteria</taxon>
        <taxon>Pseudomonadati</taxon>
        <taxon>Bacteroidota</taxon>
        <taxon>Flavobacteriia</taxon>
        <taxon>Flavobacteriales</taxon>
        <taxon>Flavobacteriaceae</taxon>
        <taxon>Aquimarina</taxon>
    </lineage>
</organism>
<dbReference type="GO" id="GO:0019144">
    <property type="term" value="F:ADP-sugar diphosphatase activity"/>
    <property type="evidence" value="ECO:0007669"/>
    <property type="project" value="TreeGrafter"/>
</dbReference>
<comment type="caution">
    <text evidence="12">The sequence shown here is derived from an EMBL/GenBank/DDBJ whole genome shotgun (WGS) entry which is preliminary data.</text>
</comment>
<evidence type="ECO:0000313" key="12">
    <source>
        <dbReference type="EMBL" id="TSE11467.1"/>
    </source>
</evidence>
<evidence type="ECO:0000256" key="1">
    <source>
        <dbReference type="ARBA" id="ARBA00000847"/>
    </source>
</evidence>
<dbReference type="RefSeq" id="WP_109437478.1">
    <property type="nucleotide sequence ID" value="NZ_CANLFO010000004.1"/>
</dbReference>
<dbReference type="InterPro" id="IPR000086">
    <property type="entry name" value="NUDIX_hydrolase_dom"/>
</dbReference>
<feature type="binding site" evidence="9">
    <location>
        <position position="151"/>
    </location>
    <ligand>
        <name>Mg(2+)</name>
        <dbReference type="ChEBI" id="CHEBI:18420"/>
        <label>2</label>
    </ligand>
</feature>
<keyword evidence="9" id="KW-0460">Magnesium</keyword>
<dbReference type="InterPro" id="IPR015797">
    <property type="entry name" value="NUDIX_hydrolase-like_dom_sf"/>
</dbReference>
<accession>A0A554VS16</accession>
<evidence type="ECO:0000256" key="5">
    <source>
        <dbReference type="ARBA" id="ARBA00016377"/>
    </source>
</evidence>
<dbReference type="GO" id="GO:0005829">
    <property type="term" value="C:cytosol"/>
    <property type="evidence" value="ECO:0007669"/>
    <property type="project" value="TreeGrafter"/>
</dbReference>
<comment type="similarity">
    <text evidence="3">Belongs to the Nudix hydrolase family. NudK subfamily.</text>
</comment>
<keyword evidence="9" id="KW-0479">Metal-binding</keyword>
<gene>
    <name evidence="12" type="ORF">FOF46_00350</name>
</gene>
<dbReference type="GO" id="GO:0006753">
    <property type="term" value="P:nucleoside phosphate metabolic process"/>
    <property type="evidence" value="ECO:0007669"/>
    <property type="project" value="TreeGrafter"/>
</dbReference>
<keyword evidence="13" id="KW-1185">Reference proteome</keyword>
<feature type="binding site" evidence="9">
    <location>
        <position position="98"/>
    </location>
    <ligand>
        <name>Mg(2+)</name>
        <dbReference type="ChEBI" id="CHEBI:18420"/>
        <label>1</label>
    </ligand>
</feature>
<evidence type="ECO:0000256" key="10">
    <source>
        <dbReference type="PIRSR" id="PIRSR604385-3"/>
    </source>
</evidence>
<comment type="catalytic activity">
    <reaction evidence="1">
        <text>GDP-alpha-D-mannose + H2O = alpha-D-mannose 1-phosphate + GMP + 2 H(+)</text>
        <dbReference type="Rhea" id="RHEA:27978"/>
        <dbReference type="ChEBI" id="CHEBI:15377"/>
        <dbReference type="ChEBI" id="CHEBI:15378"/>
        <dbReference type="ChEBI" id="CHEBI:57527"/>
        <dbReference type="ChEBI" id="CHEBI:58115"/>
        <dbReference type="ChEBI" id="CHEBI:58409"/>
    </reaction>
</comment>
<evidence type="ECO:0000256" key="3">
    <source>
        <dbReference type="ARBA" id="ARBA00007275"/>
    </source>
</evidence>
<evidence type="ECO:0000256" key="4">
    <source>
        <dbReference type="ARBA" id="ARBA00011738"/>
    </source>
</evidence>